<sequence length="380" mass="45044">MNKIELKFDKECERKREFEKRVIEWFIKSYFDKTQSKRINIECPDEMDRTKKMPDFSFSIDREIIAIEIIRLISEKTQKTFKQKTGLIEELNSIWTKYTIIKCNCQGEYKPGPITFPVVLPDLCQVFRSCGICSQPDKPLGKDVKFFKKFLKINRIIFTLKETTSPDLVLQVSSGSQINSFSSSKLPLPEISSEKIKKIFEEVSEKFKNFQEKIKEKIESIRKVLILVPVDPDKDLTNLAIIKNFNKFEEFYEERGKEYRESMKKIDPEIEVFLFPISEIGLLSEKENIPKNISEENISNYVPMFSFFVKREIKINGKEIKEKKELRKIQLGDRIKIEFNLDENVKSHDFRIEIMGKKKSVKRLKEKLEELYKKEDHKKI</sequence>
<dbReference type="Proteomes" id="UP001144110">
    <property type="component" value="Unassembled WGS sequence"/>
</dbReference>
<comment type="caution">
    <text evidence="2">The sequence shown here is derived from an EMBL/GenBank/DDBJ whole genome shotgun (WGS) entry which is preliminary data.</text>
</comment>
<dbReference type="PROSITE" id="PS50889">
    <property type="entry name" value="S4"/>
    <property type="match status" value="1"/>
</dbReference>
<dbReference type="EMBL" id="JAPHEG010000001">
    <property type="protein sequence ID" value="MDF2953047.1"/>
    <property type="molecule type" value="Genomic_DNA"/>
</dbReference>
<evidence type="ECO:0000313" key="3">
    <source>
        <dbReference type="Proteomes" id="UP001144110"/>
    </source>
</evidence>
<organism evidence="2 3">
    <name type="scientific">Candidatus Thermodesulfobacterium syntrophicum</name>
    <dbReference type="NCBI Taxonomy" id="3060442"/>
    <lineage>
        <taxon>Bacteria</taxon>
        <taxon>Pseudomonadati</taxon>
        <taxon>Thermodesulfobacteriota</taxon>
        <taxon>Thermodesulfobacteria</taxon>
        <taxon>Thermodesulfobacteriales</taxon>
        <taxon>Thermodesulfobacteriaceae</taxon>
        <taxon>Thermodesulfobacterium</taxon>
    </lineage>
</organism>
<evidence type="ECO:0000256" key="1">
    <source>
        <dbReference type="PROSITE-ProRule" id="PRU00182"/>
    </source>
</evidence>
<dbReference type="AlphaFoldDB" id="A0AAE3NZ30"/>
<accession>A0AAE3NZ30</accession>
<proteinExistence type="predicted"/>
<keyword evidence="1" id="KW-0694">RNA-binding</keyword>
<name>A0AAE3NZ30_9BACT</name>
<gene>
    <name evidence="2" type="ORF">OD816_000292</name>
</gene>
<reference evidence="2" key="1">
    <citation type="submission" date="2022-11" db="EMBL/GenBank/DDBJ databases">
        <title>Candidatus Alkanophaga archaea from heated hydrothermal vent sediment oxidize petroleum alkanes.</title>
        <authorList>
            <person name="Zehnle H."/>
            <person name="Laso-Perez R."/>
            <person name="Lipp J."/>
            <person name="Teske A."/>
            <person name="Wegener G."/>
        </authorList>
    </citation>
    <scope>NUCLEOTIDE SEQUENCE</scope>
    <source>
        <strain evidence="2">MCA70</strain>
    </source>
</reference>
<protein>
    <submittedName>
        <fullName evidence="2">Uncharacterized protein</fullName>
    </submittedName>
</protein>
<dbReference type="GO" id="GO:0003723">
    <property type="term" value="F:RNA binding"/>
    <property type="evidence" value="ECO:0007669"/>
    <property type="project" value="UniProtKB-KW"/>
</dbReference>
<evidence type="ECO:0000313" key="2">
    <source>
        <dbReference type="EMBL" id="MDF2953047.1"/>
    </source>
</evidence>